<proteinExistence type="predicted"/>
<reference evidence="1" key="1">
    <citation type="submission" date="2021-12" db="EMBL/GenBank/DDBJ databases">
        <authorList>
            <person name="Zaccaron A."/>
            <person name="Stergiopoulos I."/>
        </authorList>
    </citation>
    <scope>NUCLEOTIDE SEQUENCE</scope>
    <source>
        <strain evidence="1">Race5_Kim</strain>
    </source>
</reference>
<dbReference type="GeneID" id="71989759"/>
<reference evidence="1" key="2">
    <citation type="journal article" date="2022" name="Microb. Genom.">
        <title>A chromosome-scale genome assembly of the tomato pathogen Cladosporium fulvum reveals a compartmentalized genome architecture and the presence of a dispensable chromosome.</title>
        <authorList>
            <person name="Zaccaron A.Z."/>
            <person name="Chen L.H."/>
            <person name="Samaras A."/>
            <person name="Stergiopoulos I."/>
        </authorList>
    </citation>
    <scope>NUCLEOTIDE SEQUENCE</scope>
    <source>
        <strain evidence="1">Race5_Kim</strain>
    </source>
</reference>
<gene>
    <name evidence="1" type="ORF">CLAFUR5_09881</name>
</gene>
<dbReference type="AlphaFoldDB" id="A0A9Q8URM1"/>
<keyword evidence="2" id="KW-1185">Reference proteome</keyword>
<dbReference type="OrthoDB" id="5389929at2759"/>
<protein>
    <submittedName>
        <fullName evidence="1">Uncharacterized protein</fullName>
    </submittedName>
</protein>
<dbReference type="KEGG" id="ffu:CLAFUR5_09881"/>
<evidence type="ECO:0000313" key="2">
    <source>
        <dbReference type="Proteomes" id="UP000756132"/>
    </source>
</evidence>
<dbReference type="Proteomes" id="UP000756132">
    <property type="component" value="Chromosome 7"/>
</dbReference>
<dbReference type="RefSeq" id="XP_047764223.1">
    <property type="nucleotide sequence ID" value="XM_047909029.1"/>
</dbReference>
<evidence type="ECO:0000313" key="1">
    <source>
        <dbReference type="EMBL" id="UJO19857.1"/>
    </source>
</evidence>
<accession>A0A9Q8URM1</accession>
<organism evidence="1 2">
    <name type="scientific">Passalora fulva</name>
    <name type="common">Tomato leaf mold</name>
    <name type="synonym">Cladosporium fulvum</name>
    <dbReference type="NCBI Taxonomy" id="5499"/>
    <lineage>
        <taxon>Eukaryota</taxon>
        <taxon>Fungi</taxon>
        <taxon>Dikarya</taxon>
        <taxon>Ascomycota</taxon>
        <taxon>Pezizomycotina</taxon>
        <taxon>Dothideomycetes</taxon>
        <taxon>Dothideomycetidae</taxon>
        <taxon>Mycosphaerellales</taxon>
        <taxon>Mycosphaerellaceae</taxon>
        <taxon>Fulvia</taxon>
    </lineage>
</organism>
<dbReference type="EMBL" id="CP090169">
    <property type="protein sequence ID" value="UJO19857.1"/>
    <property type="molecule type" value="Genomic_DNA"/>
</dbReference>
<name>A0A9Q8URM1_PASFU</name>
<sequence length="216" mass="24604">MGHALTTEPAFQAWIKTERPLLLLAGQNWLGDSQTELNWSSYAILLIIEGCEQKRAEFLLSGLPGPTPVVSDVVRHLVYQLAAQHPEALWHLRNDIEDAVQSQLWQHDDDDMAFGQMSALLVPILTAFDIQTEITIVIYRLDRCRWANDPADDRNDLDIAVLSLLSVLRDGKLRSYKIKMAVVMDAMPAKRLLVRPMIRQHASVKQQKIDWDQEVV</sequence>